<dbReference type="SUPFAM" id="SSF53335">
    <property type="entry name" value="S-adenosyl-L-methionine-dependent methyltransferases"/>
    <property type="match status" value="1"/>
</dbReference>
<dbReference type="InterPro" id="IPR040758">
    <property type="entry name" value="PrmC_N"/>
</dbReference>
<feature type="domain" description="Methyltransferase small" evidence="6">
    <location>
        <begin position="104"/>
        <end position="196"/>
    </location>
</feature>
<evidence type="ECO:0000259" key="6">
    <source>
        <dbReference type="Pfam" id="PF05175"/>
    </source>
</evidence>
<dbReference type="AlphaFoldDB" id="A0A5C4N6M8"/>
<name>A0A5C4N6M8_9RHOB</name>
<evidence type="ECO:0000256" key="2">
    <source>
        <dbReference type="ARBA" id="ARBA00022679"/>
    </source>
</evidence>
<evidence type="ECO:0000256" key="5">
    <source>
        <dbReference type="HAMAP-Rule" id="MF_02126"/>
    </source>
</evidence>
<dbReference type="OrthoDB" id="9800643at2"/>
<comment type="similarity">
    <text evidence="5">Belongs to the protein N5-glutamine methyltransferase family. PrmC subfamily.</text>
</comment>
<protein>
    <recommendedName>
        <fullName evidence="5">Release factor glutamine methyltransferase</fullName>
        <shortName evidence="5">RF MTase</shortName>
        <ecNumber evidence="5">2.1.1.297</ecNumber>
    </recommendedName>
    <alternativeName>
        <fullName evidence="5">N5-glutamine methyltransferase PrmC</fullName>
    </alternativeName>
    <alternativeName>
        <fullName evidence="5">Protein-(glutamine-N5) MTase PrmC</fullName>
    </alternativeName>
    <alternativeName>
        <fullName evidence="5">Protein-glutamine N-methyltransferase PrmC</fullName>
    </alternativeName>
</protein>
<evidence type="ECO:0000256" key="4">
    <source>
        <dbReference type="ARBA" id="ARBA00048391"/>
    </source>
</evidence>
<sequence>MTTGPEGRTVAQVLAEGVRQLRDAGVPEAAGDARRLLAHVMGIEAGRLTLVLPDGLSLAVADTYRTTLTRRANREPVSHLTGTRLFWGREFLVNRDVLDPRPETEILVAAALEKPFRSVLDLGTGSGCILLTLLAESPGSNGLGLDLSPQALAVAEANAERLGVQDRATLTQSDWYAAAEGRFDLIVSNPPYIAKAEMPALEPEVRDWEPRLALTDEGDGLAAYRAILSGAERFLAPGGRLAVEIGPTQAEAVATIGADHGLSAPEVRQDFDGRSRVCLFRVP</sequence>
<dbReference type="Pfam" id="PF17827">
    <property type="entry name" value="PrmC_N"/>
    <property type="match status" value="1"/>
</dbReference>
<dbReference type="EC" id="2.1.1.297" evidence="5"/>
<dbReference type="Pfam" id="PF05175">
    <property type="entry name" value="MTS"/>
    <property type="match status" value="1"/>
</dbReference>
<dbReference type="EMBL" id="VDFU01000001">
    <property type="protein sequence ID" value="TNC52769.1"/>
    <property type="molecule type" value="Genomic_DNA"/>
</dbReference>
<dbReference type="PANTHER" id="PTHR18895:SF74">
    <property type="entry name" value="MTRF1L RELEASE FACTOR GLUTAMINE METHYLTRANSFERASE"/>
    <property type="match status" value="1"/>
</dbReference>
<evidence type="ECO:0000313" key="8">
    <source>
        <dbReference type="EMBL" id="TNC52769.1"/>
    </source>
</evidence>
<evidence type="ECO:0000256" key="3">
    <source>
        <dbReference type="ARBA" id="ARBA00022691"/>
    </source>
</evidence>
<evidence type="ECO:0000256" key="1">
    <source>
        <dbReference type="ARBA" id="ARBA00022603"/>
    </source>
</evidence>
<reference evidence="8 9" key="1">
    <citation type="submission" date="2019-06" db="EMBL/GenBank/DDBJ databases">
        <title>YIM 131921 draft genome.</title>
        <authorList>
            <person name="Jiang L."/>
        </authorList>
    </citation>
    <scope>NUCLEOTIDE SEQUENCE [LARGE SCALE GENOMIC DNA]</scope>
    <source>
        <strain evidence="8 9">YIM 131921</strain>
    </source>
</reference>
<dbReference type="InterPro" id="IPR007848">
    <property type="entry name" value="Small_mtfrase_dom"/>
</dbReference>
<feature type="binding site" evidence="5">
    <location>
        <position position="189"/>
    </location>
    <ligand>
        <name>S-adenosyl-L-methionine</name>
        <dbReference type="ChEBI" id="CHEBI:59789"/>
    </ligand>
</feature>
<feature type="binding site" evidence="5">
    <location>
        <position position="146"/>
    </location>
    <ligand>
        <name>S-adenosyl-L-methionine</name>
        <dbReference type="ChEBI" id="CHEBI:59789"/>
    </ligand>
</feature>
<keyword evidence="3 5" id="KW-0949">S-adenosyl-L-methionine</keyword>
<comment type="function">
    <text evidence="5">Methylates the class 1 translation termination release factors RF1/PrfA and RF2/PrfB on the glutamine residue of the universally conserved GGQ motif.</text>
</comment>
<dbReference type="RefSeq" id="WP_139074533.1">
    <property type="nucleotide sequence ID" value="NZ_VDFU01000001.1"/>
</dbReference>
<keyword evidence="9" id="KW-1185">Reference proteome</keyword>
<dbReference type="InterPro" id="IPR004556">
    <property type="entry name" value="HemK-like"/>
</dbReference>
<evidence type="ECO:0000259" key="7">
    <source>
        <dbReference type="Pfam" id="PF17827"/>
    </source>
</evidence>
<dbReference type="Gene3D" id="1.10.8.10">
    <property type="entry name" value="DNA helicase RuvA subunit, C-terminal domain"/>
    <property type="match status" value="1"/>
</dbReference>
<evidence type="ECO:0000313" key="9">
    <source>
        <dbReference type="Proteomes" id="UP000305887"/>
    </source>
</evidence>
<comment type="catalytic activity">
    <reaction evidence="4 5">
        <text>L-glutaminyl-[peptide chain release factor] + S-adenosyl-L-methionine = N(5)-methyl-L-glutaminyl-[peptide chain release factor] + S-adenosyl-L-homocysteine + H(+)</text>
        <dbReference type="Rhea" id="RHEA:42896"/>
        <dbReference type="Rhea" id="RHEA-COMP:10271"/>
        <dbReference type="Rhea" id="RHEA-COMP:10272"/>
        <dbReference type="ChEBI" id="CHEBI:15378"/>
        <dbReference type="ChEBI" id="CHEBI:30011"/>
        <dbReference type="ChEBI" id="CHEBI:57856"/>
        <dbReference type="ChEBI" id="CHEBI:59789"/>
        <dbReference type="ChEBI" id="CHEBI:61891"/>
        <dbReference type="EC" id="2.1.1.297"/>
    </reaction>
</comment>
<dbReference type="GO" id="GO:0102559">
    <property type="term" value="F:peptide chain release factor N(5)-glutamine methyltransferase activity"/>
    <property type="evidence" value="ECO:0007669"/>
    <property type="project" value="UniProtKB-EC"/>
</dbReference>
<dbReference type="GO" id="GO:0003676">
    <property type="term" value="F:nucleic acid binding"/>
    <property type="evidence" value="ECO:0007669"/>
    <property type="project" value="InterPro"/>
</dbReference>
<comment type="caution">
    <text evidence="8">The sequence shown here is derived from an EMBL/GenBank/DDBJ whole genome shotgun (WGS) entry which is preliminary data.</text>
</comment>
<organism evidence="8 9">
    <name type="scientific">Rubellimicrobium rubrum</name>
    <dbReference type="NCBI Taxonomy" id="2585369"/>
    <lineage>
        <taxon>Bacteria</taxon>
        <taxon>Pseudomonadati</taxon>
        <taxon>Pseudomonadota</taxon>
        <taxon>Alphaproteobacteria</taxon>
        <taxon>Rhodobacterales</taxon>
        <taxon>Roseobacteraceae</taxon>
        <taxon>Rubellimicrobium</taxon>
    </lineage>
</organism>
<feature type="binding site" evidence="5">
    <location>
        <begin position="189"/>
        <end position="192"/>
    </location>
    <ligand>
        <name>substrate</name>
    </ligand>
</feature>
<feature type="binding site" evidence="5">
    <location>
        <position position="175"/>
    </location>
    <ligand>
        <name>S-adenosyl-L-methionine</name>
        <dbReference type="ChEBI" id="CHEBI:59789"/>
    </ligand>
</feature>
<gene>
    <name evidence="5 8" type="primary">prmC</name>
    <name evidence="8" type="ORF">FHG66_00280</name>
</gene>
<dbReference type="NCBIfam" id="TIGR03534">
    <property type="entry name" value="RF_mod_PrmC"/>
    <property type="match status" value="1"/>
</dbReference>
<feature type="binding site" evidence="5">
    <location>
        <begin position="123"/>
        <end position="127"/>
    </location>
    <ligand>
        <name>S-adenosyl-L-methionine</name>
        <dbReference type="ChEBI" id="CHEBI:59789"/>
    </ligand>
</feature>
<dbReference type="CDD" id="cd02440">
    <property type="entry name" value="AdoMet_MTases"/>
    <property type="match status" value="1"/>
</dbReference>
<dbReference type="Proteomes" id="UP000305887">
    <property type="component" value="Unassembled WGS sequence"/>
</dbReference>
<dbReference type="HAMAP" id="MF_02126">
    <property type="entry name" value="RF_methyltr_PrmC"/>
    <property type="match status" value="1"/>
</dbReference>
<dbReference type="PANTHER" id="PTHR18895">
    <property type="entry name" value="HEMK METHYLTRANSFERASE"/>
    <property type="match status" value="1"/>
</dbReference>
<accession>A0A5C4N6M8</accession>
<dbReference type="InterPro" id="IPR019874">
    <property type="entry name" value="RF_methyltr_PrmC"/>
</dbReference>
<proteinExistence type="inferred from homology"/>
<dbReference type="PRINTS" id="PR00507">
    <property type="entry name" value="N12N6MTFRASE"/>
</dbReference>
<dbReference type="InterPro" id="IPR029063">
    <property type="entry name" value="SAM-dependent_MTases_sf"/>
</dbReference>
<dbReference type="InterPro" id="IPR002052">
    <property type="entry name" value="DNA_methylase_N6_adenine_CS"/>
</dbReference>
<dbReference type="PROSITE" id="PS00092">
    <property type="entry name" value="N6_MTASE"/>
    <property type="match status" value="1"/>
</dbReference>
<keyword evidence="1 5" id="KW-0489">Methyltransferase</keyword>
<dbReference type="InterPro" id="IPR050320">
    <property type="entry name" value="N5-glutamine_MTase"/>
</dbReference>
<dbReference type="NCBIfam" id="TIGR00536">
    <property type="entry name" value="hemK_fam"/>
    <property type="match status" value="1"/>
</dbReference>
<keyword evidence="2 5" id="KW-0808">Transferase</keyword>
<dbReference type="Gene3D" id="3.40.50.150">
    <property type="entry name" value="Vaccinia Virus protein VP39"/>
    <property type="match status" value="1"/>
</dbReference>
<feature type="domain" description="Release factor glutamine methyltransferase N-terminal" evidence="7">
    <location>
        <begin position="12"/>
        <end position="82"/>
    </location>
</feature>
<dbReference type="GO" id="GO:0032259">
    <property type="term" value="P:methylation"/>
    <property type="evidence" value="ECO:0007669"/>
    <property type="project" value="UniProtKB-KW"/>
</dbReference>